<dbReference type="GO" id="GO:0005776">
    <property type="term" value="C:autophagosome"/>
    <property type="evidence" value="ECO:0007669"/>
    <property type="project" value="TreeGrafter"/>
</dbReference>
<evidence type="ECO:0000256" key="1">
    <source>
        <dbReference type="SAM" id="MobiDB-lite"/>
    </source>
</evidence>
<comment type="caution">
    <text evidence="2">The sequence shown here is derived from an EMBL/GenBank/DDBJ whole genome shotgun (WGS) entry which is preliminary data.</text>
</comment>
<dbReference type="EMBL" id="JADGMS010000016">
    <property type="protein sequence ID" value="KAF9666616.1"/>
    <property type="molecule type" value="Genomic_DNA"/>
</dbReference>
<gene>
    <name evidence="2" type="ORF">SADUNF_Sadunf16G0247300</name>
</gene>
<name>A0A835JBW2_9ROSI</name>
<accession>A0A835JBW2</accession>
<proteinExistence type="predicted"/>
<dbReference type="OrthoDB" id="1644512at2759"/>
<protein>
    <submittedName>
        <fullName evidence="2">Uncharacterized protein</fullName>
    </submittedName>
</protein>
<feature type="region of interest" description="Disordered" evidence="1">
    <location>
        <begin position="171"/>
        <end position="217"/>
    </location>
</feature>
<dbReference type="GO" id="GO:0061908">
    <property type="term" value="C:phagophore"/>
    <property type="evidence" value="ECO:0007669"/>
    <property type="project" value="TreeGrafter"/>
</dbReference>
<dbReference type="GO" id="GO:0006950">
    <property type="term" value="P:response to stress"/>
    <property type="evidence" value="ECO:0007669"/>
    <property type="project" value="TreeGrafter"/>
</dbReference>
<dbReference type="AlphaFoldDB" id="A0A835JBW2"/>
<evidence type="ECO:0000313" key="3">
    <source>
        <dbReference type="Proteomes" id="UP000657918"/>
    </source>
</evidence>
<organism evidence="2 3">
    <name type="scientific">Salix dunnii</name>
    <dbReference type="NCBI Taxonomy" id="1413687"/>
    <lineage>
        <taxon>Eukaryota</taxon>
        <taxon>Viridiplantae</taxon>
        <taxon>Streptophyta</taxon>
        <taxon>Embryophyta</taxon>
        <taxon>Tracheophyta</taxon>
        <taxon>Spermatophyta</taxon>
        <taxon>Magnoliopsida</taxon>
        <taxon>eudicotyledons</taxon>
        <taxon>Gunneridae</taxon>
        <taxon>Pentapetalae</taxon>
        <taxon>rosids</taxon>
        <taxon>fabids</taxon>
        <taxon>Malpighiales</taxon>
        <taxon>Salicaceae</taxon>
        <taxon>Saliceae</taxon>
        <taxon>Salix</taxon>
    </lineage>
</organism>
<dbReference type="InterPro" id="IPR053273">
    <property type="entry name" value="CST_Regulator"/>
</dbReference>
<reference evidence="2 3" key="1">
    <citation type="submission" date="2020-10" db="EMBL/GenBank/DDBJ databases">
        <title>Plant Genome Project.</title>
        <authorList>
            <person name="Zhang R.-G."/>
        </authorList>
    </citation>
    <scope>NUCLEOTIDE SEQUENCE [LARGE SCALE GENOMIC DNA]</scope>
    <source>
        <strain evidence="2">FAFU-HL-1</strain>
        <tissue evidence="2">Leaf</tissue>
    </source>
</reference>
<dbReference type="PANTHER" id="PTHR34659:SF1">
    <property type="entry name" value="PROTEIN EGT2"/>
    <property type="match status" value="1"/>
</dbReference>
<dbReference type="Proteomes" id="UP000657918">
    <property type="component" value="Chromosome 16"/>
</dbReference>
<evidence type="ECO:0000313" key="2">
    <source>
        <dbReference type="EMBL" id="KAF9666616.1"/>
    </source>
</evidence>
<sequence>MDLKSKGMAWAGNIYQKFETICHEVDNVVNKDTFKFVENHVHSVGENMKKIYSDAVHDLIPPLVDPAKCEAPAAAQKRNATVGAYSIKSMTCIEDDHGYTSHEKQSPAELGDYDPMTKQLGKDVWELQVVEDDHGYTSQEKQSPAELGDYDPMTKQLGKDVWELQVANQLTSTSNSEEILEGAESESALGADDVTTETSDVSAEENAIKENSCGPEELESITLGDKEPFEASSEFPDFSSENACGFLAEVSPVTLVPGEEFQCPKDVGTVCDSSAGDSYSANGIVSSSQMSFSVVSSEKEAVEMEIASPSCSIFKESHCFPGNPLNNITTTITSCSNPCSVVGHDSDCSKMLLSSTSSLSDSSVVLLSSTSAPTFSCKINGAETGLDSSNSVLSLVSIGYSDDSAIEGLTGSEMENIDLSENVKLDESCVIVDNSFLYEVSRRNHRLRSCKKKIQDAFSSKKRLTKEYEQLAIWFGDIDDHDTMQHELSSSTTITLDPDPQTNWRQDSEWELL</sequence>
<dbReference type="PANTHER" id="PTHR34659">
    <property type="entry name" value="BNAA05G11610D PROTEIN"/>
    <property type="match status" value="1"/>
</dbReference>
<keyword evidence="3" id="KW-1185">Reference proteome</keyword>